<reference evidence="1 2" key="1">
    <citation type="submission" date="2014-04" db="EMBL/GenBank/DDBJ databases">
        <authorList>
            <consortium name="DOE Joint Genome Institute"/>
            <person name="Kuo A."/>
            <person name="Ruytinx J."/>
            <person name="Rineau F."/>
            <person name="Colpaert J."/>
            <person name="Kohler A."/>
            <person name="Nagy L.G."/>
            <person name="Floudas D."/>
            <person name="Copeland A."/>
            <person name="Barry K.W."/>
            <person name="Cichocki N."/>
            <person name="Veneault-Fourrey C."/>
            <person name="LaButti K."/>
            <person name="Lindquist E.A."/>
            <person name="Lipzen A."/>
            <person name="Lundell T."/>
            <person name="Morin E."/>
            <person name="Murat C."/>
            <person name="Sun H."/>
            <person name="Tunlid A."/>
            <person name="Henrissat B."/>
            <person name="Grigoriev I.V."/>
            <person name="Hibbett D.S."/>
            <person name="Martin F."/>
            <person name="Nordberg H.P."/>
            <person name="Cantor M.N."/>
            <person name="Hua S.X."/>
        </authorList>
    </citation>
    <scope>NUCLEOTIDE SEQUENCE [LARGE SCALE GENOMIC DNA]</scope>
    <source>
        <strain evidence="1 2">UH-Slu-Lm8-n1</strain>
    </source>
</reference>
<evidence type="ECO:0000313" key="1">
    <source>
        <dbReference type="EMBL" id="KIK32930.1"/>
    </source>
</evidence>
<evidence type="ECO:0000313" key="2">
    <source>
        <dbReference type="Proteomes" id="UP000054485"/>
    </source>
</evidence>
<proteinExistence type="predicted"/>
<dbReference type="Proteomes" id="UP000054485">
    <property type="component" value="Unassembled WGS sequence"/>
</dbReference>
<protein>
    <submittedName>
        <fullName evidence="1">Uncharacterized protein</fullName>
    </submittedName>
</protein>
<dbReference type="EMBL" id="KN836075">
    <property type="protein sequence ID" value="KIK32930.1"/>
    <property type="molecule type" value="Genomic_DNA"/>
</dbReference>
<sequence length="63" mass="7241">MRGGVPDLASSSFPFLLIRHLYQSLKFKFLSIWICHRMEVDAPSCSMKTLRKASSVPCHLRVF</sequence>
<name>A0A0C9Z639_9AGAM</name>
<dbReference type="AlphaFoldDB" id="A0A0C9Z639"/>
<feature type="non-terminal residue" evidence="1">
    <location>
        <position position="63"/>
    </location>
</feature>
<accession>A0A0C9Z639</accession>
<dbReference type="InParanoid" id="A0A0C9Z639"/>
<keyword evidence="2" id="KW-1185">Reference proteome</keyword>
<gene>
    <name evidence="1" type="ORF">CY34DRAFT_814001</name>
</gene>
<reference evidence="2" key="2">
    <citation type="submission" date="2015-01" db="EMBL/GenBank/DDBJ databases">
        <title>Evolutionary Origins and Diversification of the Mycorrhizal Mutualists.</title>
        <authorList>
            <consortium name="DOE Joint Genome Institute"/>
            <consortium name="Mycorrhizal Genomics Consortium"/>
            <person name="Kohler A."/>
            <person name="Kuo A."/>
            <person name="Nagy L.G."/>
            <person name="Floudas D."/>
            <person name="Copeland A."/>
            <person name="Barry K.W."/>
            <person name="Cichocki N."/>
            <person name="Veneault-Fourrey C."/>
            <person name="LaButti K."/>
            <person name="Lindquist E.A."/>
            <person name="Lipzen A."/>
            <person name="Lundell T."/>
            <person name="Morin E."/>
            <person name="Murat C."/>
            <person name="Riley R."/>
            <person name="Ohm R."/>
            <person name="Sun H."/>
            <person name="Tunlid A."/>
            <person name="Henrissat B."/>
            <person name="Grigoriev I.V."/>
            <person name="Hibbett D.S."/>
            <person name="Martin F."/>
        </authorList>
    </citation>
    <scope>NUCLEOTIDE SEQUENCE [LARGE SCALE GENOMIC DNA]</scope>
    <source>
        <strain evidence="2">UH-Slu-Lm8-n1</strain>
    </source>
</reference>
<dbReference type="HOGENOM" id="CLU_2892284_0_0_1"/>
<organism evidence="1 2">
    <name type="scientific">Suillus luteus UH-Slu-Lm8-n1</name>
    <dbReference type="NCBI Taxonomy" id="930992"/>
    <lineage>
        <taxon>Eukaryota</taxon>
        <taxon>Fungi</taxon>
        <taxon>Dikarya</taxon>
        <taxon>Basidiomycota</taxon>
        <taxon>Agaricomycotina</taxon>
        <taxon>Agaricomycetes</taxon>
        <taxon>Agaricomycetidae</taxon>
        <taxon>Boletales</taxon>
        <taxon>Suillineae</taxon>
        <taxon>Suillaceae</taxon>
        <taxon>Suillus</taxon>
    </lineage>
</organism>